<name>A0ABQ0AKZ1_9RHOB</name>
<accession>A0ABQ0AKZ1</accession>
<dbReference type="Gene3D" id="3.40.250.10">
    <property type="entry name" value="Rhodanese-like domain"/>
    <property type="match status" value="1"/>
</dbReference>
<keyword evidence="2" id="KW-0548">Nucleotidyltransferase</keyword>
<dbReference type="SUPFAM" id="SSF52821">
    <property type="entry name" value="Rhodanese/Cell cycle control phosphatase"/>
    <property type="match status" value="1"/>
</dbReference>
<dbReference type="InterPro" id="IPR001763">
    <property type="entry name" value="Rhodanese-like_dom"/>
</dbReference>
<reference evidence="2 3" key="1">
    <citation type="submission" date="2024-04" db="EMBL/GenBank/DDBJ databases">
        <title>Draft genome sequence of Pseudophaeobacter arcticus NBRC 116598.</title>
        <authorList>
            <person name="Miyakawa T."/>
            <person name="Kusuya Y."/>
            <person name="Miura T."/>
        </authorList>
    </citation>
    <scope>NUCLEOTIDE SEQUENCE [LARGE SCALE GENOMIC DNA]</scope>
    <source>
        <strain evidence="2 3">SU-CL00105</strain>
    </source>
</reference>
<dbReference type="InterPro" id="IPR045886">
    <property type="entry name" value="ThiF/MoeB/HesA"/>
</dbReference>
<dbReference type="PANTHER" id="PTHR10953">
    <property type="entry name" value="UBIQUITIN-ACTIVATING ENZYME E1"/>
    <property type="match status" value="1"/>
</dbReference>
<gene>
    <name evidence="2" type="ORF">NBRC116598_19760</name>
</gene>
<dbReference type="EMBL" id="BAABWU010000006">
    <property type="protein sequence ID" value="GAA6196532.1"/>
    <property type="molecule type" value="Genomic_DNA"/>
</dbReference>
<dbReference type="PROSITE" id="PS50206">
    <property type="entry name" value="RHODANESE_3"/>
    <property type="match status" value="1"/>
</dbReference>
<feature type="domain" description="Rhodanese" evidence="1">
    <location>
        <begin position="261"/>
        <end position="344"/>
    </location>
</feature>
<sequence length="347" mass="35707">MSRYARQMALPEVGTAGQARLARAHVLVVGVGGLGAPVLQYLAGAGVGQLTLLDPDRVEESNLHRQVLFTMADIGQPKVSAAQAHLMARNPGLTVHPLAEVLSAANVARYLGDRDLGDGYLSNGDLGAVDLVVDAADSFATSYILSDACLARGLPLISASVLAQRGYVGGFCGAAPSLRALFPELPESAASCASAGVMGPVVGAIGALQAQMALKTLLGHSPAPLGRVMQIDMADLTLSSFDFSSACEPADPLRFISPELIPAQAQVIDLRPVEEAPQPAVSGARRCLPDDLIAANSIAAPPAAAGLEPGLPTVLCCRSGVRAWRTGRALQAQGFNQIEILAVGDPV</sequence>
<comment type="caution">
    <text evidence="2">The sequence shown here is derived from an EMBL/GenBank/DDBJ whole genome shotgun (WGS) entry which is preliminary data.</text>
</comment>
<dbReference type="Pfam" id="PF00899">
    <property type="entry name" value="ThiF"/>
    <property type="match status" value="1"/>
</dbReference>
<dbReference type="InterPro" id="IPR035985">
    <property type="entry name" value="Ubiquitin-activating_enz"/>
</dbReference>
<dbReference type="CDD" id="cd00757">
    <property type="entry name" value="ThiF_MoeB_HesA_family"/>
    <property type="match status" value="1"/>
</dbReference>
<dbReference type="SUPFAM" id="SSF69572">
    <property type="entry name" value="Activating enzymes of the ubiquitin-like proteins"/>
    <property type="match status" value="1"/>
</dbReference>
<dbReference type="PANTHER" id="PTHR10953:SF240">
    <property type="entry name" value="SULFUR CARRIER PROTEIN THIS ADENYLYLTRANSFERASE"/>
    <property type="match status" value="1"/>
</dbReference>
<evidence type="ECO:0000259" key="1">
    <source>
        <dbReference type="PROSITE" id="PS50206"/>
    </source>
</evidence>
<protein>
    <submittedName>
        <fullName evidence="2">ThiF family adenylyltransferase</fullName>
    </submittedName>
</protein>
<dbReference type="InterPro" id="IPR000594">
    <property type="entry name" value="ThiF_NAD_FAD-bd"/>
</dbReference>
<dbReference type="Gene3D" id="3.40.50.720">
    <property type="entry name" value="NAD(P)-binding Rossmann-like Domain"/>
    <property type="match status" value="1"/>
</dbReference>
<proteinExistence type="predicted"/>
<dbReference type="GO" id="GO:0016779">
    <property type="term" value="F:nucleotidyltransferase activity"/>
    <property type="evidence" value="ECO:0007669"/>
    <property type="project" value="UniProtKB-KW"/>
</dbReference>
<keyword evidence="2" id="KW-0808">Transferase</keyword>
<dbReference type="InterPro" id="IPR036873">
    <property type="entry name" value="Rhodanese-like_dom_sf"/>
</dbReference>
<keyword evidence="3" id="KW-1185">Reference proteome</keyword>
<dbReference type="Proteomes" id="UP001441944">
    <property type="component" value="Unassembled WGS sequence"/>
</dbReference>
<dbReference type="CDD" id="cd00158">
    <property type="entry name" value="RHOD"/>
    <property type="match status" value="1"/>
</dbReference>
<evidence type="ECO:0000313" key="2">
    <source>
        <dbReference type="EMBL" id="GAA6196532.1"/>
    </source>
</evidence>
<organism evidence="2 3">
    <name type="scientific">Pseudophaeobacter arcticus</name>
    <dbReference type="NCBI Taxonomy" id="385492"/>
    <lineage>
        <taxon>Bacteria</taxon>
        <taxon>Pseudomonadati</taxon>
        <taxon>Pseudomonadota</taxon>
        <taxon>Alphaproteobacteria</taxon>
        <taxon>Rhodobacterales</taxon>
        <taxon>Paracoccaceae</taxon>
        <taxon>Pseudophaeobacter</taxon>
    </lineage>
</organism>
<evidence type="ECO:0000313" key="3">
    <source>
        <dbReference type="Proteomes" id="UP001441944"/>
    </source>
</evidence>